<evidence type="ECO:0008006" key="3">
    <source>
        <dbReference type="Google" id="ProtNLM"/>
    </source>
</evidence>
<dbReference type="PANTHER" id="PTHR31051">
    <property type="entry name" value="PROTEASOME ASSEMBLY CHAPERONE 3"/>
    <property type="match status" value="1"/>
</dbReference>
<accession>A0AAE0BDN0</accession>
<name>A0AAE0BDN0_9CHLO</name>
<dbReference type="InterPro" id="IPR018788">
    <property type="entry name" value="Proteasome_assmbl_chp_3"/>
</dbReference>
<gene>
    <name evidence="1" type="ORF">CYMTET_55712</name>
</gene>
<dbReference type="Gene3D" id="3.30.230.90">
    <property type="match status" value="1"/>
</dbReference>
<dbReference type="EMBL" id="LGRX02035573">
    <property type="protein sequence ID" value="KAK3234018.1"/>
    <property type="molecule type" value="Genomic_DNA"/>
</dbReference>
<comment type="caution">
    <text evidence="1">The sequence shown here is derived from an EMBL/GenBank/DDBJ whole genome shotgun (WGS) entry which is preliminary data.</text>
</comment>
<sequence>MASNSFPVITKQAAGNVEGIPTDLIMYGYDNQIMIVVTQIRKFGTILHARQDVAYDGTTTYSVNTLMGKRDEPLLESCTRRLVEVMGTQGCKRPLILTLGLKSHTPTTLKGVMDLIVENKIW</sequence>
<dbReference type="Pfam" id="PF10178">
    <property type="entry name" value="PAC3"/>
    <property type="match status" value="1"/>
</dbReference>
<dbReference type="InterPro" id="IPR053720">
    <property type="entry name" value="Psm_Assembly_Chaperone"/>
</dbReference>
<reference evidence="1 2" key="1">
    <citation type="journal article" date="2015" name="Genome Biol. Evol.">
        <title>Comparative Genomics of a Bacterivorous Green Alga Reveals Evolutionary Causalities and Consequences of Phago-Mixotrophic Mode of Nutrition.</title>
        <authorList>
            <person name="Burns J.A."/>
            <person name="Paasch A."/>
            <person name="Narechania A."/>
            <person name="Kim E."/>
        </authorList>
    </citation>
    <scope>NUCLEOTIDE SEQUENCE [LARGE SCALE GENOMIC DNA]</scope>
    <source>
        <strain evidence="1 2">PLY_AMNH</strain>
    </source>
</reference>
<proteinExistence type="predicted"/>
<organism evidence="1 2">
    <name type="scientific">Cymbomonas tetramitiformis</name>
    <dbReference type="NCBI Taxonomy" id="36881"/>
    <lineage>
        <taxon>Eukaryota</taxon>
        <taxon>Viridiplantae</taxon>
        <taxon>Chlorophyta</taxon>
        <taxon>Pyramimonadophyceae</taxon>
        <taxon>Pyramimonadales</taxon>
        <taxon>Pyramimonadaceae</taxon>
        <taxon>Cymbomonas</taxon>
    </lineage>
</organism>
<dbReference type="Proteomes" id="UP001190700">
    <property type="component" value="Unassembled WGS sequence"/>
</dbReference>
<dbReference type="AlphaFoldDB" id="A0AAE0BDN0"/>
<evidence type="ECO:0000313" key="2">
    <source>
        <dbReference type="Proteomes" id="UP001190700"/>
    </source>
</evidence>
<dbReference type="PANTHER" id="PTHR31051:SF1">
    <property type="entry name" value="PROTEASOME ASSEMBLY CHAPERONE 3"/>
    <property type="match status" value="1"/>
</dbReference>
<evidence type="ECO:0000313" key="1">
    <source>
        <dbReference type="EMBL" id="KAK3234018.1"/>
    </source>
</evidence>
<keyword evidence="2" id="KW-1185">Reference proteome</keyword>
<dbReference type="GO" id="GO:0043248">
    <property type="term" value="P:proteasome assembly"/>
    <property type="evidence" value="ECO:0007669"/>
    <property type="project" value="InterPro"/>
</dbReference>
<protein>
    <recommendedName>
        <fullName evidence="3">Proteasome assembly chaperone 3</fullName>
    </recommendedName>
</protein>